<evidence type="ECO:0000256" key="6">
    <source>
        <dbReference type="ARBA" id="ARBA00022989"/>
    </source>
</evidence>
<evidence type="ECO:0000256" key="4">
    <source>
        <dbReference type="ARBA" id="ARBA00022692"/>
    </source>
</evidence>
<evidence type="ECO:0000313" key="11">
    <source>
        <dbReference type="EMBL" id="QXE93228.1"/>
    </source>
</evidence>
<comment type="caution">
    <text evidence="10">Lacks conserved residue(s) required for the propagation of feature annotation.</text>
</comment>
<evidence type="ECO:0000256" key="7">
    <source>
        <dbReference type="ARBA" id="ARBA00023136"/>
    </source>
</evidence>
<keyword evidence="2" id="KW-1003">Cell membrane</keyword>
<evidence type="ECO:0000256" key="9">
    <source>
        <dbReference type="ARBA" id="ARBA00023224"/>
    </source>
</evidence>
<dbReference type="EMBL" id="MW419367">
    <property type="protein sequence ID" value="QXE93228.1"/>
    <property type="molecule type" value="mRNA"/>
</dbReference>
<feature type="transmembrane region" description="Helical" evidence="10">
    <location>
        <begin position="283"/>
        <end position="303"/>
    </location>
</feature>
<feature type="transmembrane region" description="Helical" evidence="10">
    <location>
        <begin position="250"/>
        <end position="271"/>
    </location>
</feature>
<dbReference type="AlphaFoldDB" id="A0A8F4RRC1"/>
<proteinExistence type="evidence at transcript level"/>
<keyword evidence="4 10" id="KW-0812">Transmembrane</keyword>
<evidence type="ECO:0000256" key="1">
    <source>
        <dbReference type="ARBA" id="ARBA00004651"/>
    </source>
</evidence>
<dbReference type="PANTHER" id="PTHR21137">
    <property type="entry name" value="ODORANT RECEPTOR"/>
    <property type="match status" value="1"/>
</dbReference>
<evidence type="ECO:0000256" key="3">
    <source>
        <dbReference type="ARBA" id="ARBA00022606"/>
    </source>
</evidence>
<reference evidence="11" key="1">
    <citation type="submission" date="2020-12" db="EMBL/GenBank/DDBJ databases">
        <authorList>
            <person name="Wen X."/>
        </authorList>
    </citation>
    <scope>NUCLEOTIDE SEQUENCE</scope>
</reference>
<sequence>MQDSPLQTLLEAEKIIFNFTGIYKGNNREKTVYKKLRQLIFLGFSWLLEISLIILVILELKDLSAIIGPLMLLIQQTAFISKLFILLSNERQILTLEAKLKNFAVHEFVISDKKIMQKDLRQITVLGQAYRISCVLCCIIFTIGPFVNKHYKEYELPLPGYLPYVVNSEFKYAVTCVYQMFSFYIAGGLNSSLDIFCCKLMEVASSLFQILNRQLNTIGRNDIQNQAEHFKKCVSFHNDILKYIKMVEDVYSYIVFSQFAASAIVICTTAFEIASLPISTGELIASLMYLLNMIIEVGLYCFYGHHIQTMSDGLCSACYKSEWYKTELNVKSMVIIFMENNKKPLTLRAGKMVPLHLTTLTKILRTSYSYFAVLNQVYQNNNS</sequence>
<keyword evidence="8 10" id="KW-0675">Receptor</keyword>
<keyword evidence="9 10" id="KW-0807">Transducer</keyword>
<feature type="transmembrane region" description="Helical" evidence="10">
    <location>
        <begin position="170"/>
        <end position="189"/>
    </location>
</feature>
<evidence type="ECO:0000256" key="5">
    <source>
        <dbReference type="ARBA" id="ARBA00022725"/>
    </source>
</evidence>
<evidence type="ECO:0000256" key="10">
    <source>
        <dbReference type="RuleBase" id="RU351113"/>
    </source>
</evidence>
<name>A0A8F4RRC1_EUCBR</name>
<keyword evidence="6 10" id="KW-1133">Transmembrane helix</keyword>
<dbReference type="GO" id="GO:0004984">
    <property type="term" value="F:olfactory receptor activity"/>
    <property type="evidence" value="ECO:0007669"/>
    <property type="project" value="InterPro"/>
</dbReference>
<keyword evidence="5 10" id="KW-0552">Olfaction</keyword>
<dbReference type="PANTHER" id="PTHR21137:SF35">
    <property type="entry name" value="ODORANT RECEPTOR 19A-RELATED"/>
    <property type="match status" value="1"/>
</dbReference>
<accession>A0A8F4RRC1</accession>
<keyword evidence="3 10" id="KW-0716">Sensory transduction</keyword>
<dbReference type="GO" id="GO:0007165">
    <property type="term" value="P:signal transduction"/>
    <property type="evidence" value="ECO:0007669"/>
    <property type="project" value="UniProtKB-KW"/>
</dbReference>
<feature type="transmembrane region" description="Helical" evidence="10">
    <location>
        <begin position="64"/>
        <end position="87"/>
    </location>
</feature>
<organism evidence="11">
    <name type="scientific">Eucryptorrhynchus brandti</name>
    <name type="common">Snout weevil</name>
    <dbReference type="NCBI Taxonomy" id="436910"/>
    <lineage>
        <taxon>Eukaryota</taxon>
        <taxon>Metazoa</taxon>
        <taxon>Ecdysozoa</taxon>
        <taxon>Arthropoda</taxon>
        <taxon>Hexapoda</taxon>
        <taxon>Insecta</taxon>
        <taxon>Pterygota</taxon>
        <taxon>Neoptera</taxon>
        <taxon>Endopterygota</taxon>
        <taxon>Coleoptera</taxon>
        <taxon>Polyphaga</taxon>
        <taxon>Cucujiformia</taxon>
        <taxon>Curculionidae</taxon>
        <taxon>Cryptorhynchinae</taxon>
        <taxon>Eucryptorrhynchus</taxon>
    </lineage>
</organism>
<evidence type="ECO:0000256" key="2">
    <source>
        <dbReference type="ARBA" id="ARBA00022475"/>
    </source>
</evidence>
<protein>
    <recommendedName>
        <fullName evidence="10">Odorant receptor</fullName>
    </recommendedName>
</protein>
<feature type="transmembrane region" description="Helical" evidence="10">
    <location>
        <begin position="39"/>
        <end position="58"/>
    </location>
</feature>
<dbReference type="GO" id="GO:0005886">
    <property type="term" value="C:plasma membrane"/>
    <property type="evidence" value="ECO:0007669"/>
    <property type="project" value="UniProtKB-SubCell"/>
</dbReference>
<dbReference type="Pfam" id="PF02949">
    <property type="entry name" value="7tm_6"/>
    <property type="match status" value="1"/>
</dbReference>
<evidence type="ECO:0000256" key="8">
    <source>
        <dbReference type="ARBA" id="ARBA00023170"/>
    </source>
</evidence>
<keyword evidence="7 10" id="KW-0472">Membrane</keyword>
<comment type="subcellular location">
    <subcellularLocation>
        <location evidence="1 10">Cell membrane</location>
        <topology evidence="1 10">Multi-pass membrane protein</topology>
    </subcellularLocation>
</comment>
<feature type="transmembrane region" description="Helical" evidence="10">
    <location>
        <begin position="123"/>
        <end position="147"/>
    </location>
</feature>
<dbReference type="GO" id="GO:0005549">
    <property type="term" value="F:odorant binding"/>
    <property type="evidence" value="ECO:0007669"/>
    <property type="project" value="InterPro"/>
</dbReference>
<dbReference type="InterPro" id="IPR004117">
    <property type="entry name" value="7tm6_olfct_rcpt"/>
</dbReference>
<comment type="similarity">
    <text evidence="10">Belongs to the insect chemoreceptor superfamily. Heteromeric odorant receptor channel (TC 1.A.69) family.</text>
</comment>